<dbReference type="Pfam" id="PF12679">
    <property type="entry name" value="ABC2_membrane_2"/>
    <property type="match status" value="1"/>
</dbReference>
<keyword evidence="1" id="KW-1133">Transmembrane helix</keyword>
<dbReference type="PANTHER" id="PTHR37305:SF1">
    <property type="entry name" value="MEMBRANE PROTEIN"/>
    <property type="match status" value="1"/>
</dbReference>
<dbReference type="KEGG" id="cad:Curi_c26120"/>
<dbReference type="GO" id="GO:0005886">
    <property type="term" value="C:plasma membrane"/>
    <property type="evidence" value="ECO:0007669"/>
    <property type="project" value="UniProtKB-SubCell"/>
</dbReference>
<gene>
    <name evidence="2" type="ordered locus">Curi_c26120</name>
</gene>
<name>K0B355_GOTA9</name>
<dbReference type="Proteomes" id="UP000006094">
    <property type="component" value="Chromosome"/>
</dbReference>
<sequence>MIMSSIKKAIVYKDIKELFSSKQVYIPIIIVPLFFSLLMPSMLVFGAKYGNSSIDGLDKILNQLPANLNLNSNPQKIIYTALNYLLPSLFLIIPVMSSSVIGASSIVGEKERKTLETLLYTPINLKELFLSKVIGILIPSYIITLISSVLFGIILNIGGLMYFDKLIFPNMKWIVLLLWLCPSVTILSLIVVVLASAKASTFQESQQVVSLIIIPIILLVVGQSTGLFLLNTFSMFLLGAFIFIVDLFLLKIISKSFKIEKLI</sequence>
<feature type="transmembrane region" description="Helical" evidence="1">
    <location>
        <begin position="208"/>
        <end position="229"/>
    </location>
</feature>
<protein>
    <submittedName>
        <fullName evidence="2">ABC transporter permease protein</fullName>
    </submittedName>
</protein>
<feature type="transmembrane region" description="Helical" evidence="1">
    <location>
        <begin position="235"/>
        <end position="253"/>
    </location>
</feature>
<keyword evidence="3" id="KW-1185">Reference proteome</keyword>
<keyword evidence="1" id="KW-0472">Membrane</keyword>
<feature type="transmembrane region" description="Helical" evidence="1">
    <location>
        <begin position="129"/>
        <end position="154"/>
    </location>
</feature>
<dbReference type="STRING" id="1128398.Curi_c26120"/>
<dbReference type="GO" id="GO:0140359">
    <property type="term" value="F:ABC-type transporter activity"/>
    <property type="evidence" value="ECO:0007669"/>
    <property type="project" value="InterPro"/>
</dbReference>
<evidence type="ECO:0000256" key="1">
    <source>
        <dbReference type="SAM" id="Phobius"/>
    </source>
</evidence>
<feature type="transmembrane region" description="Helical" evidence="1">
    <location>
        <begin position="24"/>
        <end position="47"/>
    </location>
</feature>
<dbReference type="EMBL" id="CP003326">
    <property type="protein sequence ID" value="AFS79607.1"/>
    <property type="molecule type" value="Genomic_DNA"/>
</dbReference>
<dbReference type="PANTHER" id="PTHR37305">
    <property type="entry name" value="INTEGRAL MEMBRANE PROTEIN-RELATED"/>
    <property type="match status" value="1"/>
</dbReference>
<dbReference type="AlphaFoldDB" id="K0B355"/>
<dbReference type="HOGENOM" id="CLU_091276_1_0_9"/>
<accession>K0B355</accession>
<feature type="transmembrane region" description="Helical" evidence="1">
    <location>
        <begin position="84"/>
        <end position="108"/>
    </location>
</feature>
<organism evidence="2 3">
    <name type="scientific">Gottschalkia acidurici (strain ATCC 7906 / DSM 604 / BCRC 14475 / CIP 104303 / KCTC 5404 / NCIMB 10678 / 9a)</name>
    <name type="common">Clostridium acidurici</name>
    <dbReference type="NCBI Taxonomy" id="1128398"/>
    <lineage>
        <taxon>Bacteria</taxon>
        <taxon>Bacillati</taxon>
        <taxon>Bacillota</taxon>
        <taxon>Tissierellia</taxon>
        <taxon>Tissierellales</taxon>
        <taxon>Gottschalkiaceae</taxon>
        <taxon>Gottschalkia</taxon>
    </lineage>
</organism>
<dbReference type="OrthoDB" id="72437at2"/>
<feature type="transmembrane region" description="Helical" evidence="1">
    <location>
        <begin position="174"/>
        <end position="196"/>
    </location>
</feature>
<dbReference type="eggNOG" id="COG1668">
    <property type="taxonomic scope" value="Bacteria"/>
</dbReference>
<keyword evidence="1" id="KW-0812">Transmembrane</keyword>
<evidence type="ECO:0000313" key="3">
    <source>
        <dbReference type="Proteomes" id="UP000006094"/>
    </source>
</evidence>
<proteinExistence type="predicted"/>
<evidence type="ECO:0000313" key="2">
    <source>
        <dbReference type="EMBL" id="AFS79607.1"/>
    </source>
</evidence>
<reference evidence="2 3" key="1">
    <citation type="journal article" date="2012" name="PLoS ONE">
        <title>The purine-utilizing bacterium Clostridium acidurici 9a: a genome-guided metabolic reconsideration.</title>
        <authorList>
            <person name="Hartwich K."/>
            <person name="Poehlein A."/>
            <person name="Daniel R."/>
        </authorList>
    </citation>
    <scope>NUCLEOTIDE SEQUENCE [LARGE SCALE GENOMIC DNA]</scope>
    <source>
        <strain evidence="3">ATCC 7906 / DSM 604 / BCRC 14475 / CIP 104303 / KCTC 5404 / NCIMB 10678 / 9a</strain>
    </source>
</reference>